<feature type="non-terminal residue" evidence="2">
    <location>
        <position position="57"/>
    </location>
</feature>
<dbReference type="Proteomes" id="UP000887013">
    <property type="component" value="Unassembled WGS sequence"/>
</dbReference>
<feature type="region of interest" description="Disordered" evidence="1">
    <location>
        <begin position="25"/>
        <end position="57"/>
    </location>
</feature>
<evidence type="ECO:0000313" key="3">
    <source>
        <dbReference type="Proteomes" id="UP000887013"/>
    </source>
</evidence>
<keyword evidence="3" id="KW-1185">Reference proteome</keyword>
<comment type="caution">
    <text evidence="2">The sequence shown here is derived from an EMBL/GenBank/DDBJ whole genome shotgun (WGS) entry which is preliminary data.</text>
</comment>
<feature type="compositionally biased region" description="Polar residues" evidence="1">
    <location>
        <begin position="32"/>
        <end position="57"/>
    </location>
</feature>
<protein>
    <submittedName>
        <fullName evidence="2">Uncharacterized protein</fullName>
    </submittedName>
</protein>
<sequence>MKCVPVIALLMSENDPPSVCGFDREHVPPTAPLQTQLPRQLTAPPTSSANSRNGFHI</sequence>
<organism evidence="2 3">
    <name type="scientific">Nephila pilipes</name>
    <name type="common">Giant wood spider</name>
    <name type="synonym">Nephila maculata</name>
    <dbReference type="NCBI Taxonomy" id="299642"/>
    <lineage>
        <taxon>Eukaryota</taxon>
        <taxon>Metazoa</taxon>
        <taxon>Ecdysozoa</taxon>
        <taxon>Arthropoda</taxon>
        <taxon>Chelicerata</taxon>
        <taxon>Arachnida</taxon>
        <taxon>Araneae</taxon>
        <taxon>Araneomorphae</taxon>
        <taxon>Entelegynae</taxon>
        <taxon>Araneoidea</taxon>
        <taxon>Nephilidae</taxon>
        <taxon>Nephila</taxon>
    </lineage>
</organism>
<evidence type="ECO:0000256" key="1">
    <source>
        <dbReference type="SAM" id="MobiDB-lite"/>
    </source>
</evidence>
<accession>A0A8X6UC53</accession>
<proteinExistence type="predicted"/>
<name>A0A8X6UC53_NEPPI</name>
<gene>
    <name evidence="2" type="ORF">NPIL_555621</name>
</gene>
<evidence type="ECO:0000313" key="2">
    <source>
        <dbReference type="EMBL" id="GFT99668.1"/>
    </source>
</evidence>
<dbReference type="AlphaFoldDB" id="A0A8X6UC53"/>
<dbReference type="EMBL" id="BMAW01026978">
    <property type="protein sequence ID" value="GFT99668.1"/>
    <property type="molecule type" value="Genomic_DNA"/>
</dbReference>
<reference evidence="2" key="1">
    <citation type="submission" date="2020-08" db="EMBL/GenBank/DDBJ databases">
        <title>Multicomponent nature underlies the extraordinary mechanical properties of spider dragline silk.</title>
        <authorList>
            <person name="Kono N."/>
            <person name="Nakamura H."/>
            <person name="Mori M."/>
            <person name="Yoshida Y."/>
            <person name="Ohtoshi R."/>
            <person name="Malay A.D."/>
            <person name="Moran D.A.P."/>
            <person name="Tomita M."/>
            <person name="Numata K."/>
            <person name="Arakawa K."/>
        </authorList>
    </citation>
    <scope>NUCLEOTIDE SEQUENCE</scope>
</reference>